<comment type="caution">
    <text evidence="2">The sequence shown here is derived from an EMBL/GenBank/DDBJ whole genome shotgun (WGS) entry which is preliminary data.</text>
</comment>
<protein>
    <submittedName>
        <fullName evidence="2">NADH flavin oxidoreductase</fullName>
    </submittedName>
</protein>
<gene>
    <name evidence="2" type="ORF">FC92_GL000696</name>
</gene>
<dbReference type="EMBL" id="AZDX01000002">
    <property type="protein sequence ID" value="KRL08181.1"/>
    <property type="molecule type" value="Genomic_DNA"/>
</dbReference>
<dbReference type="Gene3D" id="3.20.20.70">
    <property type="entry name" value="Aldolase class I"/>
    <property type="match status" value="1"/>
</dbReference>
<dbReference type="GO" id="GO:0010181">
    <property type="term" value="F:FMN binding"/>
    <property type="evidence" value="ECO:0007669"/>
    <property type="project" value="InterPro"/>
</dbReference>
<dbReference type="SUPFAM" id="SSF51395">
    <property type="entry name" value="FMN-linked oxidoreductases"/>
    <property type="match status" value="1"/>
</dbReference>
<dbReference type="AlphaFoldDB" id="A0A0R1MSW9"/>
<dbReference type="GeneID" id="98310307"/>
<dbReference type="Proteomes" id="UP000051448">
    <property type="component" value="Unassembled WGS sequence"/>
</dbReference>
<keyword evidence="3" id="KW-1185">Reference proteome</keyword>
<dbReference type="PATRIC" id="fig|1423759.3.peg.736"/>
<dbReference type="GO" id="GO:0016491">
    <property type="term" value="F:oxidoreductase activity"/>
    <property type="evidence" value="ECO:0007669"/>
    <property type="project" value="InterPro"/>
</dbReference>
<dbReference type="Pfam" id="PF00724">
    <property type="entry name" value="Oxidored_FMN"/>
    <property type="match status" value="1"/>
</dbReference>
<proteinExistence type="predicted"/>
<dbReference type="InterPro" id="IPR001155">
    <property type="entry name" value="OxRdtase_FMN_N"/>
</dbReference>
<dbReference type="InterPro" id="IPR013785">
    <property type="entry name" value="Aldolase_TIM"/>
</dbReference>
<dbReference type="RefSeq" id="WP_258236157.1">
    <property type="nucleotide sequence ID" value="NZ_AZDX01000002.1"/>
</dbReference>
<feature type="domain" description="NADH:flavin oxidoreductase/NADH oxidase N-terminal" evidence="1">
    <location>
        <begin position="14"/>
        <end position="97"/>
    </location>
</feature>
<organism evidence="2 3">
    <name type="scientific">Liquorilactobacillus hordei DSM 19519</name>
    <dbReference type="NCBI Taxonomy" id="1423759"/>
    <lineage>
        <taxon>Bacteria</taxon>
        <taxon>Bacillati</taxon>
        <taxon>Bacillota</taxon>
        <taxon>Bacilli</taxon>
        <taxon>Lactobacillales</taxon>
        <taxon>Lactobacillaceae</taxon>
        <taxon>Liquorilactobacillus</taxon>
    </lineage>
</organism>
<evidence type="ECO:0000313" key="2">
    <source>
        <dbReference type="EMBL" id="KRL08181.1"/>
    </source>
</evidence>
<accession>A0A0R1MSW9</accession>
<reference evidence="2 3" key="1">
    <citation type="journal article" date="2015" name="Genome Announc.">
        <title>Expanding the biotechnology potential of lactobacilli through comparative genomics of 213 strains and associated genera.</title>
        <authorList>
            <person name="Sun Z."/>
            <person name="Harris H.M."/>
            <person name="McCann A."/>
            <person name="Guo C."/>
            <person name="Argimon S."/>
            <person name="Zhang W."/>
            <person name="Yang X."/>
            <person name="Jeffery I.B."/>
            <person name="Cooney J.C."/>
            <person name="Kagawa T.F."/>
            <person name="Liu W."/>
            <person name="Song Y."/>
            <person name="Salvetti E."/>
            <person name="Wrobel A."/>
            <person name="Rasinkangas P."/>
            <person name="Parkhill J."/>
            <person name="Rea M.C."/>
            <person name="O'Sullivan O."/>
            <person name="Ritari J."/>
            <person name="Douillard F.P."/>
            <person name="Paul Ross R."/>
            <person name="Yang R."/>
            <person name="Briner A.E."/>
            <person name="Felis G.E."/>
            <person name="de Vos W.M."/>
            <person name="Barrangou R."/>
            <person name="Klaenhammer T.R."/>
            <person name="Caufield P.W."/>
            <person name="Cui Y."/>
            <person name="Zhang H."/>
            <person name="O'Toole P.W."/>
        </authorList>
    </citation>
    <scope>NUCLEOTIDE SEQUENCE [LARGE SCALE GENOMIC DNA]</scope>
    <source>
        <strain evidence="2 3">DSM 19519</strain>
    </source>
</reference>
<evidence type="ECO:0000313" key="3">
    <source>
        <dbReference type="Proteomes" id="UP000051448"/>
    </source>
</evidence>
<evidence type="ECO:0000259" key="1">
    <source>
        <dbReference type="Pfam" id="PF00724"/>
    </source>
</evidence>
<name>A0A0R1MSW9_9LACO</name>
<sequence>MRNLTDKVTFRHGATISTRTAQSPMLTNSGLDEKITQDTVDYYNMRSQSAGMVIVEYTSVSPNGGPSRSWAPNREQLAIYNDNFVPGFKKIAEGLKKMEIRQFFS</sequence>
<dbReference type="STRING" id="1423759.FC92_GL000696"/>